<dbReference type="Proteomes" id="UP000070284">
    <property type="component" value="Unassembled WGS sequence"/>
</dbReference>
<dbReference type="InterPro" id="IPR017896">
    <property type="entry name" value="4Fe4S_Fe-S-bd"/>
</dbReference>
<proteinExistence type="predicted"/>
<dbReference type="PROSITE" id="PS51379">
    <property type="entry name" value="4FE4S_FER_2"/>
    <property type="match status" value="1"/>
</dbReference>
<dbReference type="AlphaFoldDB" id="A0A133UL08"/>
<evidence type="ECO:0000313" key="3">
    <source>
        <dbReference type="Proteomes" id="UP000070284"/>
    </source>
</evidence>
<sequence>MKKISFDLAECNACGECLDLCDALSIYNWGFVDHAECEVCGECVDVCDTDALEIKAVHE</sequence>
<evidence type="ECO:0000259" key="1">
    <source>
        <dbReference type="PROSITE" id="PS51379"/>
    </source>
</evidence>
<dbReference type="SUPFAM" id="SSF54862">
    <property type="entry name" value="4Fe-4S ferredoxins"/>
    <property type="match status" value="1"/>
</dbReference>
<name>A0A133UL08_9EURY</name>
<organism evidence="2 3">
    <name type="scientific">candidate division MSBL1 archaeon SCGC-AAA259E19</name>
    <dbReference type="NCBI Taxonomy" id="1698264"/>
    <lineage>
        <taxon>Archaea</taxon>
        <taxon>Methanobacteriati</taxon>
        <taxon>Methanobacteriota</taxon>
        <taxon>candidate division MSBL1</taxon>
    </lineage>
</organism>
<dbReference type="EMBL" id="LHXO01000034">
    <property type="protein sequence ID" value="KXA94894.1"/>
    <property type="molecule type" value="Genomic_DNA"/>
</dbReference>
<keyword evidence="3" id="KW-1185">Reference proteome</keyword>
<protein>
    <recommendedName>
        <fullName evidence="1">4Fe-4S ferredoxin-type domain-containing protein</fullName>
    </recommendedName>
</protein>
<accession>A0A133UL08</accession>
<comment type="caution">
    <text evidence="2">The sequence shown here is derived from an EMBL/GenBank/DDBJ whole genome shotgun (WGS) entry which is preliminary data.</text>
</comment>
<dbReference type="Pfam" id="PF00037">
    <property type="entry name" value="Fer4"/>
    <property type="match status" value="1"/>
</dbReference>
<reference evidence="2 3" key="1">
    <citation type="journal article" date="2016" name="Sci. Rep.">
        <title>Metabolic traits of an uncultured archaeal lineage -MSBL1- from brine pools of the Red Sea.</title>
        <authorList>
            <person name="Mwirichia R."/>
            <person name="Alam I."/>
            <person name="Rashid M."/>
            <person name="Vinu M."/>
            <person name="Ba-Alawi W."/>
            <person name="Anthony Kamau A."/>
            <person name="Kamanda Ngugi D."/>
            <person name="Goker M."/>
            <person name="Klenk H.P."/>
            <person name="Bajic V."/>
            <person name="Stingl U."/>
        </authorList>
    </citation>
    <scope>NUCLEOTIDE SEQUENCE [LARGE SCALE GENOMIC DNA]</scope>
    <source>
        <strain evidence="2">SCGC-AAA259E19</strain>
    </source>
</reference>
<evidence type="ECO:0000313" key="2">
    <source>
        <dbReference type="EMBL" id="KXA94894.1"/>
    </source>
</evidence>
<feature type="domain" description="4Fe-4S ferredoxin-type" evidence="1">
    <location>
        <begin position="28"/>
        <end position="57"/>
    </location>
</feature>
<dbReference type="Gene3D" id="3.30.70.20">
    <property type="match status" value="1"/>
</dbReference>
<gene>
    <name evidence="2" type="ORF">AKJ65_03145</name>
</gene>